<dbReference type="Proteomes" id="UP000831796">
    <property type="component" value="Chromosome"/>
</dbReference>
<sequence length="1063" mass="112718">MTAADNDRCGYLVHNSDSESGGVDISYGFLKPASWVSPLGAPFSPDYRLFIRLQPGEKLSYGVQRANDVNFTTSNYKDLVLTLRYGTGEGTIVKQNTLTRNATTSYLLNTNQPGVIDDYAQAAAGPLPAAGGYDPLTYTNNTGTAQDFFIEFTQVGEFTDAGSQPGFNDLRTKNTAFTNGATATGNRIFSTYNLWDFTVTGTDNQVKNGRLFSKAWSFSSLAPANLLSSKFTLYPLVESRATANSYYVKAIELAGLRPYAFFFVTNEFGSTAATGRTTVADRRKSQVNNTAYAQYPSFVNDPDPTIWPSATVPTASITPQPYCRSGNTEVAFTTSSSETGRFDINITYGGNTRTLTTDVVAGSSATVIWDGLVNGTRVPAGQTINYNFTNRGAPVNFPLYDAENNEGGFVVRNVRPSAAGADALYWDDTNIAALGTSSLNGTISPAHGWGNGGTGTPGNAATVNTWTYGFVSAANNLTYTTVNVCDNDGDGITDNVDIDDDNDGIPDTVEAMSGTTSVDPSAFADAASPIRYLDVDYVHPIFGAFRDLDNDGVNDIFDTDMDGIPNQFDLDSDNDGLTDSFEAGLTALTWAGTGTATGTTSGYSAALGRFTNTLGTLANAVGTNGLPNAVENRGTVVGNASTGGTETNTVRYTMVDSDADSFTANSQTVSNYNFLDLDSDNDGISDEIEALTTAIYATRKAQANFNTDTDRDGIRDAYDGNATNGNSITTRTDTDNDGTPDMFDTDSDGDNAGKSGQAIYLQTADWTEGFDVDGDGKAGDEIVALARLFSTNNPSKGNYYAISTKGNGYGETTLSAFLQDDNGNGIPNFLEPGSAYYHDDNFNGLVDIYDPAYGGSSSAAPRPAGGTEASFRTNTVQVPLPVELTTFTATAVGQSARLTWATASEKNNAYFIVERAYGGLDFTSIGTVKGAVTTQKAQSYSFTDAGIGAKNLGTIYYRLKQVDTDGTEVLAGPVRTVLFGGVKEVTAALYPNPAVNDTQLDLSSLPAGSYQVSIVDVTGRTLASDTYAGGTQHSFAVRSLKPGSYLVVIRGNNVKITKRLVKN</sequence>
<reference evidence="3" key="1">
    <citation type="submission" date="2022-04" db="EMBL/GenBank/DDBJ databases">
        <title>Hymenobacter sp. isolated from the air.</title>
        <authorList>
            <person name="Won M."/>
            <person name="Lee C.-M."/>
            <person name="Woen H.-Y."/>
            <person name="Kwon S.-W."/>
        </authorList>
    </citation>
    <scope>NUCLEOTIDE SEQUENCE</scope>
    <source>
        <strain evidence="3">5116S-3</strain>
    </source>
</reference>
<name>A0A8T9Q9N3_9BACT</name>
<dbReference type="Pfam" id="PF18962">
    <property type="entry name" value="Por_Secre_tail"/>
    <property type="match status" value="1"/>
</dbReference>
<evidence type="ECO:0000313" key="4">
    <source>
        <dbReference type="Proteomes" id="UP000831796"/>
    </source>
</evidence>
<dbReference type="Gene3D" id="4.10.1080.10">
    <property type="entry name" value="TSP type-3 repeat"/>
    <property type="match status" value="1"/>
</dbReference>
<dbReference type="AlphaFoldDB" id="A0A8T9Q9N3"/>
<dbReference type="EMBL" id="CP095046">
    <property type="protein sequence ID" value="UOQ73121.1"/>
    <property type="molecule type" value="Genomic_DNA"/>
</dbReference>
<feature type="region of interest" description="Disordered" evidence="1">
    <location>
        <begin position="717"/>
        <end position="741"/>
    </location>
</feature>
<dbReference type="RefSeq" id="WP_244676476.1">
    <property type="nucleotide sequence ID" value="NZ_CP095046.1"/>
</dbReference>
<dbReference type="KEGG" id="hcu:MUN79_03880"/>
<evidence type="ECO:0000313" key="3">
    <source>
        <dbReference type="EMBL" id="UOQ73121.1"/>
    </source>
</evidence>
<protein>
    <submittedName>
        <fullName evidence="3">T9SS type A sorting domain-containing protein</fullName>
    </submittedName>
</protein>
<dbReference type="NCBIfam" id="TIGR04183">
    <property type="entry name" value="Por_Secre_tail"/>
    <property type="match status" value="1"/>
</dbReference>
<organism evidence="3 4">
    <name type="scientific">Hymenobacter cellulosilyticus</name>
    <dbReference type="NCBI Taxonomy" id="2932248"/>
    <lineage>
        <taxon>Bacteria</taxon>
        <taxon>Pseudomonadati</taxon>
        <taxon>Bacteroidota</taxon>
        <taxon>Cytophagia</taxon>
        <taxon>Cytophagales</taxon>
        <taxon>Hymenobacteraceae</taxon>
        <taxon>Hymenobacter</taxon>
    </lineage>
</organism>
<dbReference type="InterPro" id="IPR028974">
    <property type="entry name" value="TSP_type-3_rpt"/>
</dbReference>
<feature type="compositionally biased region" description="Polar residues" evidence="1">
    <location>
        <begin position="721"/>
        <end position="731"/>
    </location>
</feature>
<dbReference type="GO" id="GO:0005509">
    <property type="term" value="F:calcium ion binding"/>
    <property type="evidence" value="ECO:0007669"/>
    <property type="project" value="InterPro"/>
</dbReference>
<keyword evidence="4" id="KW-1185">Reference proteome</keyword>
<evidence type="ECO:0000259" key="2">
    <source>
        <dbReference type="Pfam" id="PF18962"/>
    </source>
</evidence>
<feature type="domain" description="Secretion system C-terminal sorting" evidence="2">
    <location>
        <begin position="989"/>
        <end position="1061"/>
    </location>
</feature>
<gene>
    <name evidence="3" type="ORF">MUN79_03880</name>
</gene>
<accession>A0A8T9Q9N3</accession>
<proteinExistence type="predicted"/>
<dbReference type="InterPro" id="IPR026444">
    <property type="entry name" value="Secre_tail"/>
</dbReference>
<evidence type="ECO:0000256" key="1">
    <source>
        <dbReference type="SAM" id="MobiDB-lite"/>
    </source>
</evidence>